<reference evidence="5 6" key="2">
    <citation type="journal article" date="2008" name="Proc. Natl. Acad. Sci. U.S.A.">
        <title>Niche adaptation and genome expansion in the chlorophyll d-producing cyanobacterium Acaryochloris marina.</title>
        <authorList>
            <person name="Swingley W.D."/>
            <person name="Chen M."/>
            <person name="Cheung P.C."/>
            <person name="Conrad A.L."/>
            <person name="Dejesa L.C."/>
            <person name="Hao J."/>
            <person name="Honchak B.M."/>
            <person name="Karbach L.E."/>
            <person name="Kurdoglu A."/>
            <person name="Lahiri S."/>
            <person name="Mastrian S.D."/>
            <person name="Miyashita H."/>
            <person name="Page L."/>
            <person name="Ramakrishna P."/>
            <person name="Satoh S."/>
            <person name="Sattley W.M."/>
            <person name="Shimada Y."/>
            <person name="Taylor H.L."/>
            <person name="Tomo T."/>
            <person name="Tsuchiya T."/>
            <person name="Wang Z.T."/>
            <person name="Raymond J."/>
            <person name="Mimuro M."/>
            <person name="Blankenship R.E."/>
            <person name="Touchman J.W."/>
        </authorList>
    </citation>
    <scope>NUCLEOTIDE SEQUENCE [LARGE SCALE GENOMIC DNA]</scope>
    <source>
        <strain evidence="6">MBIC 11017</strain>
        <strain evidence="5">MBIC11017</strain>
        <strain evidence="5">pREB7</strain>
        <plasmid evidence="6">Plasmid pREB7</plasmid>
        <plasmid evidence="5">pREB7</plasmid>
    </source>
</reference>
<name>A8ZQH4_ACAM1</name>
<dbReference type="Pfam" id="PF00106">
    <property type="entry name" value="adh_short"/>
    <property type="match status" value="1"/>
</dbReference>
<dbReference type="Proteomes" id="UP000000268">
    <property type="component" value="Chromosome"/>
</dbReference>
<sequence length="281" mass="30234">MNQKTVLITGASSGFGKLAALKFQQSGWNVVATMRSPERETDLTQLENVVVTRLDVTEPASIEVAVKLTITTFGTIDVLVNNAGYGGHSLFEQATDENIRAMFETNVFGVMNVSRAVLPFMRQQKSGCIINVTSMAGMLAAPTISIYASTKHAVQGLTEGMAFDYKPFNIRVKSVLPGAYPTTRFNANTSDILKAGDAELVAHAEKLHTHLQDVAQKMANQGGQVADPQEVADKIFECATQDTPINNPVGSDAEMLAGMIAKADSRQAFIDQVTPLLMPPV</sequence>
<keyword evidence="2" id="KW-0560">Oxidoreductase</keyword>
<gene>
    <name evidence="4" type="ordered locus">AM1_0204</name>
    <name evidence="5" type="ordered locus">AM1_G0080</name>
</gene>
<proteinExistence type="inferred from homology"/>
<dbReference type="AlphaFoldDB" id="A8ZQH4"/>
<evidence type="ECO:0000313" key="4">
    <source>
        <dbReference type="EMBL" id="ABW25290.1"/>
    </source>
</evidence>
<dbReference type="PRINTS" id="PR00081">
    <property type="entry name" value="GDHRDH"/>
</dbReference>
<dbReference type="STRING" id="329726.AM1_0204"/>
<dbReference type="Gene3D" id="3.40.50.720">
    <property type="entry name" value="NAD(P)-binding Rossmann-like Domain"/>
    <property type="match status" value="1"/>
</dbReference>
<dbReference type="KEGG" id="amr:AM1_G0080"/>
<reference evidence="5" key="1">
    <citation type="submission" date="2007-09" db="EMBL/GenBank/DDBJ databases">
        <authorList>
            <person name="Touchman J."/>
        </authorList>
    </citation>
    <scope>NUCLEOTIDE SEQUENCE</scope>
    <source>
        <strain evidence="5">MBIC11017</strain>
        <plasmid evidence="5">pREB7</plasmid>
    </source>
</reference>
<dbReference type="OrthoDB" id="9775296at2"/>
<dbReference type="RefSeq" id="WP_012160901.1">
    <property type="nucleotide sequence ID" value="NC_009925.1"/>
</dbReference>
<dbReference type="eggNOG" id="COG4221">
    <property type="taxonomic scope" value="Bacteria"/>
</dbReference>
<dbReference type="PRINTS" id="PR00080">
    <property type="entry name" value="SDRFAMILY"/>
</dbReference>
<organism evidence="5 6">
    <name type="scientific">Acaryochloris marina (strain MBIC 11017)</name>
    <dbReference type="NCBI Taxonomy" id="329726"/>
    <lineage>
        <taxon>Bacteria</taxon>
        <taxon>Bacillati</taxon>
        <taxon>Cyanobacteriota</taxon>
        <taxon>Cyanophyceae</taxon>
        <taxon>Acaryochloridales</taxon>
        <taxon>Acaryochloridaceae</taxon>
        <taxon>Acaryochloris</taxon>
    </lineage>
</organism>
<keyword evidence="5" id="KW-0614">Plasmid</keyword>
<keyword evidence="6" id="KW-1185">Reference proteome</keyword>
<comment type="similarity">
    <text evidence="1 3">Belongs to the short-chain dehydrogenases/reductases (SDR) family.</text>
</comment>
<evidence type="ECO:0000256" key="1">
    <source>
        <dbReference type="ARBA" id="ARBA00006484"/>
    </source>
</evidence>
<dbReference type="Proteomes" id="UP000000268">
    <property type="component" value="Plasmid pREB7"/>
</dbReference>
<dbReference type="SUPFAM" id="SSF51735">
    <property type="entry name" value="NAD(P)-binding Rossmann-fold domains"/>
    <property type="match status" value="1"/>
</dbReference>
<evidence type="ECO:0000313" key="6">
    <source>
        <dbReference type="Proteomes" id="UP000000268"/>
    </source>
</evidence>
<evidence type="ECO:0000256" key="3">
    <source>
        <dbReference type="RuleBase" id="RU000363"/>
    </source>
</evidence>
<protein>
    <submittedName>
        <fullName evidence="4 5">Oxidoreductase, short-chain dehydrogenase/reductase family</fullName>
    </submittedName>
</protein>
<dbReference type="HOGENOM" id="CLU_010194_2_9_3"/>
<accession>A8ZQH4</accession>
<dbReference type="InterPro" id="IPR020904">
    <property type="entry name" value="Sc_DH/Rdtase_CS"/>
</dbReference>
<dbReference type="PANTHER" id="PTHR43976:SF16">
    <property type="entry name" value="SHORT-CHAIN DEHYDROGENASE_REDUCTASE FAMILY PROTEIN"/>
    <property type="match status" value="1"/>
</dbReference>
<dbReference type="InterPro" id="IPR036291">
    <property type="entry name" value="NAD(P)-bd_dom_sf"/>
</dbReference>
<dbReference type="CDD" id="cd05374">
    <property type="entry name" value="17beta-HSD-like_SDR_c"/>
    <property type="match status" value="1"/>
</dbReference>
<geneLocation type="plasmid" evidence="5 6">
    <name>pREB7</name>
</geneLocation>
<evidence type="ECO:0000313" key="5">
    <source>
        <dbReference type="EMBL" id="ABW33260.1"/>
    </source>
</evidence>
<dbReference type="GO" id="GO:0016491">
    <property type="term" value="F:oxidoreductase activity"/>
    <property type="evidence" value="ECO:0007669"/>
    <property type="project" value="UniProtKB-KW"/>
</dbReference>
<dbReference type="EMBL" id="CP000828">
    <property type="protein sequence ID" value="ABW25290.1"/>
    <property type="molecule type" value="Genomic_DNA"/>
</dbReference>
<dbReference type="PANTHER" id="PTHR43976">
    <property type="entry name" value="SHORT CHAIN DEHYDROGENASE"/>
    <property type="match status" value="1"/>
</dbReference>
<dbReference type="InterPro" id="IPR051911">
    <property type="entry name" value="SDR_oxidoreductase"/>
</dbReference>
<dbReference type="PROSITE" id="PS00061">
    <property type="entry name" value="ADH_SHORT"/>
    <property type="match status" value="1"/>
</dbReference>
<dbReference type="InterPro" id="IPR002347">
    <property type="entry name" value="SDR_fam"/>
</dbReference>
<dbReference type="KEGG" id="amr:AM1_0204"/>
<dbReference type="EMBL" id="CP000844">
    <property type="protein sequence ID" value="ABW33260.1"/>
    <property type="molecule type" value="Genomic_DNA"/>
</dbReference>
<evidence type="ECO:0000256" key="2">
    <source>
        <dbReference type="ARBA" id="ARBA00023002"/>
    </source>
</evidence>